<comment type="function">
    <text evidence="7">Catalyzes the N-acylation of UDP-3-O-acylglucosamine using 3-hydroxyacyl-ACP as the acyl donor. Is involved in the biosynthesis of lipid A, a phosphorylated glycolipid that anchors the lipopolysaccharide to the outer membrane of the cell.</text>
</comment>
<dbReference type="UniPathway" id="UPA00973"/>
<dbReference type="SUPFAM" id="SSF51161">
    <property type="entry name" value="Trimeric LpxA-like enzymes"/>
    <property type="match status" value="1"/>
</dbReference>
<evidence type="ECO:0000313" key="9">
    <source>
        <dbReference type="EMBL" id="PRY85292.1"/>
    </source>
</evidence>
<dbReference type="NCBIfam" id="NF002060">
    <property type="entry name" value="PRK00892.1"/>
    <property type="match status" value="1"/>
</dbReference>
<gene>
    <name evidence="7" type="primary">lpxD</name>
    <name evidence="9" type="ORF">CLW00_11340</name>
</gene>
<dbReference type="EMBL" id="PVTR01000013">
    <property type="protein sequence ID" value="PRY85292.1"/>
    <property type="molecule type" value="Genomic_DNA"/>
</dbReference>
<protein>
    <recommendedName>
        <fullName evidence="7">UDP-3-O-acylglucosamine N-acyltransferase</fullName>
        <ecNumber evidence="7">2.3.1.191</ecNumber>
    </recommendedName>
</protein>
<evidence type="ECO:0000313" key="10">
    <source>
        <dbReference type="Proteomes" id="UP000238157"/>
    </source>
</evidence>
<dbReference type="PROSITE" id="PS00101">
    <property type="entry name" value="HEXAPEP_TRANSFERASES"/>
    <property type="match status" value="2"/>
</dbReference>
<dbReference type="OrthoDB" id="9784739at2"/>
<dbReference type="GO" id="GO:0016020">
    <property type="term" value="C:membrane"/>
    <property type="evidence" value="ECO:0007669"/>
    <property type="project" value="GOC"/>
</dbReference>
<keyword evidence="6 7" id="KW-0012">Acyltransferase</keyword>
<feature type="active site" description="Proton acceptor" evidence="7">
    <location>
        <position position="242"/>
    </location>
</feature>
<dbReference type="PANTHER" id="PTHR43378:SF2">
    <property type="entry name" value="UDP-3-O-ACYLGLUCOSAMINE N-ACYLTRANSFERASE 1, MITOCHONDRIAL-RELATED"/>
    <property type="match status" value="1"/>
</dbReference>
<dbReference type="EC" id="2.3.1.191" evidence="7"/>
<evidence type="ECO:0000256" key="4">
    <source>
        <dbReference type="ARBA" id="ARBA00022737"/>
    </source>
</evidence>
<dbReference type="Proteomes" id="UP000238157">
    <property type="component" value="Unassembled WGS sequence"/>
</dbReference>
<comment type="similarity">
    <text evidence="7">Belongs to the transferase hexapeptide repeat family. LpxD subfamily.</text>
</comment>
<evidence type="ECO:0000256" key="3">
    <source>
        <dbReference type="ARBA" id="ARBA00022679"/>
    </source>
</evidence>
<comment type="caution">
    <text evidence="9">The sequence shown here is derived from an EMBL/GenBank/DDBJ whole genome shotgun (WGS) entry which is preliminary data.</text>
</comment>
<dbReference type="NCBIfam" id="TIGR01853">
    <property type="entry name" value="lipid_A_lpxD"/>
    <property type="match status" value="1"/>
</dbReference>
<dbReference type="GO" id="GO:0016410">
    <property type="term" value="F:N-acyltransferase activity"/>
    <property type="evidence" value="ECO:0007669"/>
    <property type="project" value="InterPro"/>
</dbReference>
<dbReference type="InterPro" id="IPR011004">
    <property type="entry name" value="Trimer_LpxA-like_sf"/>
</dbReference>
<organism evidence="9 10">
    <name type="scientific">Mongoliibacter ruber</name>
    <dbReference type="NCBI Taxonomy" id="1750599"/>
    <lineage>
        <taxon>Bacteria</taxon>
        <taxon>Pseudomonadati</taxon>
        <taxon>Bacteroidota</taxon>
        <taxon>Cytophagia</taxon>
        <taxon>Cytophagales</taxon>
        <taxon>Cyclobacteriaceae</taxon>
        <taxon>Mongoliibacter</taxon>
    </lineage>
</organism>
<dbReference type="RefSeq" id="WP_106135113.1">
    <property type="nucleotide sequence ID" value="NZ_PVTR01000013.1"/>
</dbReference>
<feature type="domain" description="UDP-3-O-[3-hydroxymyristoyl] glucosamine N-acyltransferase non-repeat region" evidence="8">
    <location>
        <begin position="22"/>
        <end position="89"/>
    </location>
</feature>
<dbReference type="InterPro" id="IPR020573">
    <property type="entry name" value="UDP_GlcNAc_AcTrfase_non-rep"/>
</dbReference>
<dbReference type="Gene3D" id="3.40.1390.10">
    <property type="entry name" value="MurE/MurF, N-terminal domain"/>
    <property type="match status" value="1"/>
</dbReference>
<dbReference type="CDD" id="cd03352">
    <property type="entry name" value="LbH_LpxD"/>
    <property type="match status" value="1"/>
</dbReference>
<evidence type="ECO:0000259" key="8">
    <source>
        <dbReference type="Pfam" id="PF04613"/>
    </source>
</evidence>
<keyword evidence="4 7" id="KW-0677">Repeat</keyword>
<dbReference type="AlphaFoldDB" id="A0A2T0WF38"/>
<dbReference type="GO" id="GO:0103118">
    <property type="term" value="F:UDP-3-O-[(3R)-3-hydroxyacyl]-glucosamine N-acyltransferase activity"/>
    <property type="evidence" value="ECO:0007669"/>
    <property type="project" value="UniProtKB-EC"/>
</dbReference>
<keyword evidence="10" id="KW-1185">Reference proteome</keyword>
<keyword evidence="5 7" id="KW-0443">Lipid metabolism</keyword>
<reference evidence="9 10" key="1">
    <citation type="submission" date="2018-03" db="EMBL/GenBank/DDBJ databases">
        <title>Genomic Encyclopedia of Archaeal and Bacterial Type Strains, Phase II (KMG-II): from individual species to whole genera.</title>
        <authorList>
            <person name="Goeker M."/>
        </authorList>
    </citation>
    <scope>NUCLEOTIDE SEQUENCE [LARGE SCALE GENOMIC DNA]</scope>
    <source>
        <strain evidence="9 10">DSM 27929</strain>
    </source>
</reference>
<keyword evidence="2 7" id="KW-0441">Lipid A biosynthesis</keyword>
<evidence type="ECO:0000256" key="6">
    <source>
        <dbReference type="ARBA" id="ARBA00023315"/>
    </source>
</evidence>
<accession>A0A2T0WF38</accession>
<evidence type="ECO:0000256" key="5">
    <source>
        <dbReference type="ARBA" id="ARBA00023098"/>
    </source>
</evidence>
<evidence type="ECO:0000256" key="7">
    <source>
        <dbReference type="HAMAP-Rule" id="MF_00523"/>
    </source>
</evidence>
<dbReference type="Pfam" id="PF04613">
    <property type="entry name" value="LpxD"/>
    <property type="match status" value="1"/>
</dbReference>
<name>A0A2T0WF38_9BACT</name>
<sequence>MEFTLGQIATILGGKVEGDENLKVNRLDKIQEGKEGGIGFLANEKYEPHIYTTEATAVIVSEDFRPKSNLPCTLIRVKDAYNGFTTLLEAYAQLTKMGKTGIEEPSFCDSSSRIGDDCYRAAFSYIGKNCSLGNNVKVHAHVSIEDNVIIGDNTILHSGVKIKNGSVIGKNCEIHSGAVIGADGFGFVPQEDGTYKSIPQIGNVIIEDSVSVGSNTTIDCATMGSTIIRKGAKIDNMVQIAHNVVIGENTVIASQTGISGSTIIGKNCIIAGQVGIVGHIKIADNTTIAAKTGISKSIKKPGQTIFGYMGMDIKHFLKSYTIFKNLPQIQDKLKELEKKQ</sequence>
<proteinExistence type="inferred from homology"/>
<evidence type="ECO:0000256" key="1">
    <source>
        <dbReference type="ARBA" id="ARBA00022516"/>
    </source>
</evidence>
<dbReference type="Pfam" id="PF00132">
    <property type="entry name" value="Hexapep"/>
    <property type="match status" value="2"/>
</dbReference>
<keyword evidence="1 7" id="KW-0444">Lipid biosynthesis</keyword>
<comment type="subunit">
    <text evidence="7">Homotrimer.</text>
</comment>
<keyword evidence="3 7" id="KW-0808">Transferase</keyword>
<comment type="pathway">
    <text evidence="7">Bacterial outer membrane biogenesis; LPS lipid A biosynthesis.</text>
</comment>
<evidence type="ECO:0000256" key="2">
    <source>
        <dbReference type="ARBA" id="ARBA00022556"/>
    </source>
</evidence>
<dbReference type="GO" id="GO:0009245">
    <property type="term" value="P:lipid A biosynthetic process"/>
    <property type="evidence" value="ECO:0007669"/>
    <property type="project" value="UniProtKB-UniRule"/>
</dbReference>
<dbReference type="Gene3D" id="2.160.10.10">
    <property type="entry name" value="Hexapeptide repeat proteins"/>
    <property type="match status" value="1"/>
</dbReference>
<dbReference type="InterPro" id="IPR007691">
    <property type="entry name" value="LpxD"/>
</dbReference>
<comment type="catalytic activity">
    <reaction evidence="7">
        <text>a UDP-3-O-[(3R)-3-hydroxyacyl]-alpha-D-glucosamine + a (3R)-hydroxyacyl-[ACP] = a UDP-2-N,3-O-bis[(3R)-3-hydroxyacyl]-alpha-D-glucosamine + holo-[ACP] + H(+)</text>
        <dbReference type="Rhea" id="RHEA:53836"/>
        <dbReference type="Rhea" id="RHEA-COMP:9685"/>
        <dbReference type="Rhea" id="RHEA-COMP:9945"/>
        <dbReference type="ChEBI" id="CHEBI:15378"/>
        <dbReference type="ChEBI" id="CHEBI:64479"/>
        <dbReference type="ChEBI" id="CHEBI:78827"/>
        <dbReference type="ChEBI" id="CHEBI:137740"/>
        <dbReference type="ChEBI" id="CHEBI:137748"/>
        <dbReference type="EC" id="2.3.1.191"/>
    </reaction>
</comment>
<dbReference type="PANTHER" id="PTHR43378">
    <property type="entry name" value="UDP-3-O-ACYLGLUCOSAMINE N-ACYLTRANSFERASE"/>
    <property type="match status" value="1"/>
</dbReference>
<dbReference type="InterPro" id="IPR018357">
    <property type="entry name" value="Hexapep_transf_CS"/>
</dbReference>
<dbReference type="HAMAP" id="MF_00523">
    <property type="entry name" value="LpxD"/>
    <property type="match status" value="1"/>
</dbReference>
<dbReference type="InterPro" id="IPR001451">
    <property type="entry name" value="Hexapep"/>
</dbReference>